<gene>
    <name evidence="2" type="primary">gatA</name>
    <name evidence="2" type="ordered locus">WS1118</name>
</gene>
<reference evidence="2 3" key="1">
    <citation type="journal article" date="2003" name="Proc. Natl. Acad. Sci. U.S.A.">
        <title>Complete genome sequence and analysis of Wolinella succinogenes.</title>
        <authorList>
            <person name="Baar C."/>
            <person name="Eppinger M."/>
            <person name="Raddatz G."/>
            <person name="Simon JM."/>
            <person name="Lanz C."/>
            <person name="Klimmek O."/>
            <person name="Nandakumar R."/>
            <person name="Gross R."/>
            <person name="Rosinus A."/>
            <person name="Keller H."/>
            <person name="Jagtap P."/>
            <person name="Linke B."/>
            <person name="Meyer F."/>
            <person name="Lederer H."/>
            <person name="Schuster S.C."/>
        </authorList>
    </citation>
    <scope>NUCLEOTIDE SEQUENCE [LARGE SCALE GENOMIC DNA]</scope>
    <source>
        <strain evidence="3">ATCC 29543 / DSM 1740 / CCUG 13145 / JCM 31913 / LMG 7466 / NCTC 11488 / FDC 602W</strain>
    </source>
</reference>
<organism evidence="3">
    <name type="scientific">Wolinella succinogenes (strain ATCC 29543 / DSM 1740 / CCUG 13145 / JCM 31913 / LMG 7466 / NCTC 11488 / FDC 602W)</name>
    <name type="common">Vibrio succinogenes</name>
    <dbReference type="NCBI Taxonomy" id="273121"/>
    <lineage>
        <taxon>Bacteria</taxon>
        <taxon>Pseudomonadati</taxon>
        <taxon>Campylobacterota</taxon>
        <taxon>Epsilonproteobacteria</taxon>
        <taxon>Campylobacterales</taxon>
        <taxon>Helicobacteraceae</taxon>
        <taxon>Wolinella</taxon>
    </lineage>
</organism>
<dbReference type="PANTHER" id="PTHR11895:SF169">
    <property type="entry name" value="GLUTAMYL-TRNA(GLN) AMIDOTRANSFERASE"/>
    <property type="match status" value="1"/>
</dbReference>
<dbReference type="InterPro" id="IPR014085">
    <property type="entry name" value="Allophanate_hydrolase"/>
</dbReference>
<dbReference type="eggNOG" id="COG0154">
    <property type="taxonomic scope" value="Bacteria"/>
</dbReference>
<dbReference type="GO" id="GO:0016829">
    <property type="term" value="F:lyase activity"/>
    <property type="evidence" value="ECO:0007669"/>
    <property type="project" value="UniProtKB-KW"/>
</dbReference>
<dbReference type="PANTHER" id="PTHR11895">
    <property type="entry name" value="TRANSAMIDASE"/>
    <property type="match status" value="1"/>
</dbReference>
<dbReference type="Gene3D" id="3.90.1300.10">
    <property type="entry name" value="Amidase signature (AS) domain"/>
    <property type="match status" value="1"/>
</dbReference>
<feature type="domain" description="Amidase" evidence="1">
    <location>
        <begin position="31"/>
        <end position="409"/>
    </location>
</feature>
<keyword evidence="3" id="KW-1185">Reference proteome</keyword>
<dbReference type="KEGG" id="wsu:WS1118"/>
<dbReference type="Proteomes" id="UP000000422">
    <property type="component" value="Chromosome"/>
</dbReference>
<evidence type="ECO:0000259" key="1">
    <source>
        <dbReference type="Pfam" id="PF01425"/>
    </source>
</evidence>
<dbReference type="InterPro" id="IPR023631">
    <property type="entry name" value="Amidase_dom"/>
</dbReference>
<name>Q7M984_WOLSU</name>
<proteinExistence type="predicted"/>
<dbReference type="AlphaFoldDB" id="Q7M984"/>
<dbReference type="InterPro" id="IPR036928">
    <property type="entry name" value="AS_sf"/>
</dbReference>
<dbReference type="NCBIfam" id="TIGR02713">
    <property type="entry name" value="allophanate_hyd"/>
    <property type="match status" value="1"/>
</dbReference>
<dbReference type="Pfam" id="PF01425">
    <property type="entry name" value="Amidase"/>
    <property type="match status" value="1"/>
</dbReference>
<keyword evidence="2" id="KW-0456">Lyase</keyword>
<dbReference type="HOGENOM" id="CLU_009600_0_1_7"/>
<dbReference type="Gene3D" id="1.20.58.1700">
    <property type="match status" value="1"/>
</dbReference>
<sequence length="421" mass="46331">MREVRERIRAHEENPLFIHLLSEAELEPYLSALERSEAKNLPLFGIPFAIKDNIDLAGIPTTAACPKYAYVPERSAFVVQRLIEAGAIPVGKSNLDQFATGLVGTRSPYGACRNSIDPEYISGGSSSGSAVSVALEMVSFSLGTDTAGSGRVPAALNAILGLKPTKGWLSTLGVVPACRSLDCVSIFAKEGEEVRMILEVAGVYDESDPYAREERSVAPLALNPKIAVPLKAQREFLGDSEYERLFEEAIERFRALGARVEEVDISPLILAAKLLYEGPWVSERYVAIQEFLENQPEALLEVTRGIIQGGASKSAADYFKAEYRLMECKREAQKRLQGFDFSLLPTIPRPYTIKEVEADPVRLNSHLGHYTNFMNLLDLAAYAIPAGFRQDGIPFGITLFSEPFSESRLIEAGEYFLKGVR</sequence>
<dbReference type="EMBL" id="BX571660">
    <property type="protein sequence ID" value="CAE10209.1"/>
    <property type="molecule type" value="Genomic_DNA"/>
</dbReference>
<evidence type="ECO:0000313" key="3">
    <source>
        <dbReference type="Proteomes" id="UP000000422"/>
    </source>
</evidence>
<protein>
    <submittedName>
        <fullName evidence="2">PUTATIVE UREA AMIDOLYASE</fullName>
    </submittedName>
</protein>
<dbReference type="STRING" id="273121.WS1118"/>
<dbReference type="InterPro" id="IPR000120">
    <property type="entry name" value="Amidase"/>
</dbReference>
<dbReference type="SUPFAM" id="SSF75304">
    <property type="entry name" value="Amidase signature (AS) enzymes"/>
    <property type="match status" value="1"/>
</dbReference>
<accession>Q7M984</accession>
<dbReference type="NCBIfam" id="NF006043">
    <property type="entry name" value="PRK08186.1"/>
    <property type="match status" value="1"/>
</dbReference>
<evidence type="ECO:0000313" key="2">
    <source>
        <dbReference type="EMBL" id="CAE10209.1"/>
    </source>
</evidence>